<proteinExistence type="predicted"/>
<dbReference type="Proteomes" id="UP000549971">
    <property type="component" value="Unassembled WGS sequence"/>
</dbReference>
<evidence type="ECO:0000313" key="2">
    <source>
        <dbReference type="EMBL" id="MBB5838294.1"/>
    </source>
</evidence>
<evidence type="ECO:0000313" key="3">
    <source>
        <dbReference type="Proteomes" id="UP000549971"/>
    </source>
</evidence>
<dbReference type="GO" id="GO:0005840">
    <property type="term" value="C:ribosome"/>
    <property type="evidence" value="ECO:0007669"/>
    <property type="project" value="UniProtKB-KW"/>
</dbReference>
<accession>A0A7W9J9W5</accession>
<dbReference type="EMBL" id="JACHMY010000001">
    <property type="protein sequence ID" value="MBB5838294.1"/>
    <property type="molecule type" value="Genomic_DNA"/>
</dbReference>
<dbReference type="SUPFAM" id="SSF55729">
    <property type="entry name" value="Acyl-CoA N-acyltransferases (Nat)"/>
    <property type="match status" value="1"/>
</dbReference>
<dbReference type="AlphaFoldDB" id="A0A7W9J9W5"/>
<dbReference type="GO" id="GO:0016747">
    <property type="term" value="F:acyltransferase activity, transferring groups other than amino-acyl groups"/>
    <property type="evidence" value="ECO:0007669"/>
    <property type="project" value="InterPro"/>
</dbReference>
<gene>
    <name evidence="2" type="ORF">HDA39_005028</name>
</gene>
<sequence>MTETLDPAAALAAAGELRRVYLSAFGAPGYDEPPERADQFVEEQLPTHAGRPGFKLVLTREDGAVTGFAYGYTGERGQWWSDRIAEAAPDLAGEWVGGHFEFVELAVAAEVQGRGVGATLHDALLTGLPHPKALLSTYADDRPAPRLYRRKGWQVLLPNLTADSALYGKILSR</sequence>
<dbReference type="Pfam" id="PF00583">
    <property type="entry name" value="Acetyltransf_1"/>
    <property type="match status" value="1"/>
</dbReference>
<reference evidence="2 3" key="1">
    <citation type="submission" date="2020-08" db="EMBL/GenBank/DDBJ databases">
        <title>Sequencing the genomes of 1000 actinobacteria strains.</title>
        <authorList>
            <person name="Klenk H.-P."/>
        </authorList>
    </citation>
    <scope>NUCLEOTIDE SEQUENCE [LARGE SCALE GENOMIC DNA]</scope>
    <source>
        <strain evidence="2 3">DSM 28967</strain>
    </source>
</reference>
<feature type="domain" description="N-acetyltransferase" evidence="1">
    <location>
        <begin position="3"/>
        <end position="172"/>
    </location>
</feature>
<dbReference type="InterPro" id="IPR000182">
    <property type="entry name" value="GNAT_dom"/>
</dbReference>
<protein>
    <submittedName>
        <fullName evidence="2">Ribosomal protein S18 acetylase RimI-like enzyme</fullName>
    </submittedName>
</protein>
<keyword evidence="3" id="KW-1185">Reference proteome</keyword>
<keyword evidence="2" id="KW-0687">Ribonucleoprotein</keyword>
<evidence type="ECO:0000259" key="1">
    <source>
        <dbReference type="PROSITE" id="PS51186"/>
    </source>
</evidence>
<dbReference type="RefSeq" id="WP_184798970.1">
    <property type="nucleotide sequence ID" value="NZ_JACHMY010000001.1"/>
</dbReference>
<dbReference type="Gene3D" id="3.40.630.30">
    <property type="match status" value="1"/>
</dbReference>
<keyword evidence="2" id="KW-0689">Ribosomal protein</keyword>
<dbReference type="InterPro" id="IPR016181">
    <property type="entry name" value="Acyl_CoA_acyltransferase"/>
</dbReference>
<comment type="caution">
    <text evidence="2">The sequence shown here is derived from an EMBL/GenBank/DDBJ whole genome shotgun (WGS) entry which is preliminary data.</text>
</comment>
<organism evidence="2 3">
    <name type="scientific">Kribbella italica</name>
    <dbReference type="NCBI Taxonomy" id="1540520"/>
    <lineage>
        <taxon>Bacteria</taxon>
        <taxon>Bacillati</taxon>
        <taxon>Actinomycetota</taxon>
        <taxon>Actinomycetes</taxon>
        <taxon>Propionibacteriales</taxon>
        <taxon>Kribbellaceae</taxon>
        <taxon>Kribbella</taxon>
    </lineage>
</organism>
<name>A0A7W9J9W5_9ACTN</name>
<dbReference type="PROSITE" id="PS51186">
    <property type="entry name" value="GNAT"/>
    <property type="match status" value="1"/>
</dbReference>